<evidence type="ECO:0000313" key="2">
    <source>
        <dbReference type="Proteomes" id="UP000178880"/>
    </source>
</evidence>
<evidence type="ECO:0000313" key="1">
    <source>
        <dbReference type="EMBL" id="OGZ00345.1"/>
    </source>
</evidence>
<dbReference type="EMBL" id="MHLA01000002">
    <property type="protein sequence ID" value="OGZ00345.1"/>
    <property type="molecule type" value="Genomic_DNA"/>
</dbReference>
<proteinExistence type="predicted"/>
<dbReference type="InterPro" id="IPR009267">
    <property type="entry name" value="NTP_transf_6"/>
</dbReference>
<comment type="caution">
    <text evidence="1">The sequence shown here is derived from an EMBL/GenBank/DDBJ whole genome shotgun (WGS) entry which is preliminary data.</text>
</comment>
<dbReference type="AlphaFoldDB" id="A0A1G2CG31"/>
<dbReference type="PANTHER" id="PTHR39166:SF1">
    <property type="entry name" value="BLL1166 PROTEIN"/>
    <property type="match status" value="1"/>
</dbReference>
<organism evidence="1 2">
    <name type="scientific">Candidatus Liptonbacteria bacterium RIFCSPLOWO2_01_FULL_52_25</name>
    <dbReference type="NCBI Taxonomy" id="1798650"/>
    <lineage>
        <taxon>Bacteria</taxon>
        <taxon>Candidatus Liptoniibacteriota</taxon>
    </lineage>
</organism>
<sequence length="187" mass="21609">MGDNMTEQDILNLIREDRWMMDIAEKLALPDWLIGAGFVRNKVWDYMHGYQKEKVDTNDIDLVYFDPNGSNENTDEKLSEELKTKTGLNWEVVNEAYAHKWYTIKPPPYTSSEDAVSKWPETATCIGVKTENGKLKLMAPYGIEDLVNLIVRPSQAFIDEGNVINVVVERMNKKKWLEKWPKLKLGV</sequence>
<gene>
    <name evidence="1" type="ORF">A2945_00760</name>
</gene>
<dbReference type="STRING" id="1798650.A2945_00760"/>
<name>A0A1G2CG31_9BACT</name>
<dbReference type="Proteomes" id="UP000178880">
    <property type="component" value="Unassembled WGS sequence"/>
</dbReference>
<protein>
    <recommendedName>
        <fullName evidence="3">Nucleotidyltransferase family protein</fullName>
    </recommendedName>
</protein>
<evidence type="ECO:0008006" key="3">
    <source>
        <dbReference type="Google" id="ProtNLM"/>
    </source>
</evidence>
<reference evidence="1 2" key="1">
    <citation type="journal article" date="2016" name="Nat. Commun.">
        <title>Thousands of microbial genomes shed light on interconnected biogeochemical processes in an aquifer system.</title>
        <authorList>
            <person name="Anantharaman K."/>
            <person name="Brown C.T."/>
            <person name="Hug L.A."/>
            <person name="Sharon I."/>
            <person name="Castelle C.J."/>
            <person name="Probst A.J."/>
            <person name="Thomas B.C."/>
            <person name="Singh A."/>
            <person name="Wilkins M.J."/>
            <person name="Karaoz U."/>
            <person name="Brodie E.L."/>
            <person name="Williams K.H."/>
            <person name="Hubbard S.S."/>
            <person name="Banfield J.F."/>
        </authorList>
    </citation>
    <scope>NUCLEOTIDE SEQUENCE [LARGE SCALE GENOMIC DNA]</scope>
</reference>
<dbReference type="PANTHER" id="PTHR39166">
    <property type="entry name" value="BLL1166 PROTEIN"/>
    <property type="match status" value="1"/>
</dbReference>
<accession>A0A1G2CG31</accession>
<dbReference type="Pfam" id="PF06042">
    <property type="entry name" value="NTP_transf_6"/>
    <property type="match status" value="1"/>
</dbReference>